<name>A0A8S5P957_9CAUD</name>
<reference evidence="1" key="1">
    <citation type="journal article" date="2021" name="Proc. Natl. Acad. Sci. U.S.A.">
        <title>A Catalog of Tens of Thousands of Viruses from Human Metagenomes Reveals Hidden Associations with Chronic Diseases.</title>
        <authorList>
            <person name="Tisza M.J."/>
            <person name="Buck C.B."/>
        </authorList>
    </citation>
    <scope>NUCLEOTIDE SEQUENCE</scope>
    <source>
        <strain evidence="1">Ctsfh5</strain>
    </source>
</reference>
<organism evidence="1">
    <name type="scientific">Siphoviridae sp. ctsfh5</name>
    <dbReference type="NCBI Taxonomy" id="2825697"/>
    <lineage>
        <taxon>Viruses</taxon>
        <taxon>Duplodnaviria</taxon>
        <taxon>Heunggongvirae</taxon>
        <taxon>Uroviricota</taxon>
        <taxon>Caudoviricetes</taxon>
    </lineage>
</organism>
<dbReference type="EMBL" id="BK015369">
    <property type="protein sequence ID" value="DAE03614.1"/>
    <property type="molecule type" value="Genomic_DNA"/>
</dbReference>
<protein>
    <submittedName>
        <fullName evidence="1">Uncharacterized protein</fullName>
    </submittedName>
</protein>
<evidence type="ECO:0000313" key="1">
    <source>
        <dbReference type="EMBL" id="DAE03614.1"/>
    </source>
</evidence>
<accession>A0A8S5P957</accession>
<proteinExistence type="predicted"/>
<sequence length="68" mass="8307">MDIKKYYELFADLWRLFKKYSSPDHSESFWKLYAEDVKALDSKHEYSELFRNLVLAVTKELERIEKQS</sequence>